<keyword evidence="3" id="KW-1185">Reference proteome</keyword>
<dbReference type="Proteomes" id="UP000243217">
    <property type="component" value="Unassembled WGS sequence"/>
</dbReference>
<organism evidence="2 3">
    <name type="scientific">Thraustotheca clavata</name>
    <dbReference type="NCBI Taxonomy" id="74557"/>
    <lineage>
        <taxon>Eukaryota</taxon>
        <taxon>Sar</taxon>
        <taxon>Stramenopiles</taxon>
        <taxon>Oomycota</taxon>
        <taxon>Saprolegniomycetes</taxon>
        <taxon>Saprolegniales</taxon>
        <taxon>Achlyaceae</taxon>
        <taxon>Thraustotheca</taxon>
    </lineage>
</organism>
<proteinExistence type="predicted"/>
<evidence type="ECO:0000256" key="1">
    <source>
        <dbReference type="SAM" id="MobiDB-lite"/>
    </source>
</evidence>
<feature type="region of interest" description="Disordered" evidence="1">
    <location>
        <begin position="177"/>
        <end position="207"/>
    </location>
</feature>
<sequence>MKVDQGTASQVVTSLEAILAELQELVAKALVAPVQLEARDADAGTCSRFNLKKLIQDGRVDRICANLNRYPVDFGIQLHALFASDRPTFEYFVRQRLIHRWLRAQWGGTKSFDHIYTTAFGQPISKVHVLELFSNSTLHSDITPITTSLESGDEVELDRIVAEAVFAVAQLKKHSTKQRLNTASTSKTINSTSTPTPTSVARPTSSRPAVSKVPIAKANVGGVAVTVPSVVQAAFTDHWQSIMVTPTDANPPNRAQRRAVARTIARRLTPVQREELDQPITADE</sequence>
<protein>
    <submittedName>
        <fullName evidence="2">Uncharacterized protein</fullName>
    </submittedName>
</protein>
<dbReference type="EMBL" id="JNBS01004433">
    <property type="protein sequence ID" value="OQR83313.1"/>
    <property type="molecule type" value="Genomic_DNA"/>
</dbReference>
<evidence type="ECO:0000313" key="2">
    <source>
        <dbReference type="EMBL" id="OQR83313.1"/>
    </source>
</evidence>
<feature type="compositionally biased region" description="Low complexity" evidence="1">
    <location>
        <begin position="181"/>
        <end position="207"/>
    </location>
</feature>
<comment type="caution">
    <text evidence="2">The sequence shown here is derived from an EMBL/GenBank/DDBJ whole genome shotgun (WGS) entry which is preliminary data.</text>
</comment>
<feature type="non-terminal residue" evidence="2">
    <location>
        <position position="284"/>
    </location>
</feature>
<evidence type="ECO:0000313" key="3">
    <source>
        <dbReference type="Proteomes" id="UP000243217"/>
    </source>
</evidence>
<dbReference type="AlphaFoldDB" id="A0A1V9YC34"/>
<name>A0A1V9YC34_9STRA</name>
<dbReference type="OrthoDB" id="79844at2759"/>
<accession>A0A1V9YC34</accession>
<gene>
    <name evidence="2" type="ORF">THRCLA_23165</name>
</gene>
<reference evidence="2 3" key="1">
    <citation type="journal article" date="2014" name="Genome Biol. Evol.">
        <title>The secreted proteins of Achlya hypogyna and Thraustotheca clavata identify the ancestral oomycete secretome and reveal gene acquisitions by horizontal gene transfer.</title>
        <authorList>
            <person name="Misner I."/>
            <person name="Blouin N."/>
            <person name="Leonard G."/>
            <person name="Richards T.A."/>
            <person name="Lane C.E."/>
        </authorList>
    </citation>
    <scope>NUCLEOTIDE SEQUENCE [LARGE SCALE GENOMIC DNA]</scope>
    <source>
        <strain evidence="2 3">ATCC 34112</strain>
    </source>
</reference>